<dbReference type="Pfam" id="PF04025">
    <property type="entry name" value="RemA-like"/>
    <property type="match status" value="1"/>
</dbReference>
<evidence type="ECO:0000313" key="2">
    <source>
        <dbReference type="Proteomes" id="UP000198394"/>
    </source>
</evidence>
<dbReference type="PANTHER" id="PTHR38449">
    <property type="entry name" value="REGULATORY PROTEIN TM_1690-RELATED"/>
    <property type="match status" value="1"/>
</dbReference>
<dbReference type="Proteomes" id="UP000198394">
    <property type="component" value="Unassembled WGS sequence"/>
</dbReference>
<comment type="caution">
    <text evidence="1">The sequence shown here is derived from an EMBL/GenBank/DDBJ whole genome shotgun (WGS) entry which is preliminary data.</text>
</comment>
<dbReference type="InterPro" id="IPR007169">
    <property type="entry name" value="RemA-like"/>
</dbReference>
<name>A0A226QQ96_9BACL</name>
<sequence>MSQYVDVGFSNYVEVDKIIGISRPDSSPIRRLIQQAKQEGRFIDYTQGKKTRSIIISQCGNNIVVTASAVLTSTIVNRIERAKQLATAVGNDANEETENE</sequence>
<dbReference type="RefSeq" id="WP_089097149.1">
    <property type="nucleotide sequence ID" value="NZ_NDYL01000001.1"/>
</dbReference>
<evidence type="ECO:0000313" key="1">
    <source>
        <dbReference type="EMBL" id="OXB94696.1"/>
    </source>
</evidence>
<dbReference type="EMBL" id="NDYL01000001">
    <property type="protein sequence ID" value="OXB94696.1"/>
    <property type="molecule type" value="Genomic_DNA"/>
</dbReference>
<evidence type="ECO:0008006" key="3">
    <source>
        <dbReference type="Google" id="ProtNLM"/>
    </source>
</evidence>
<dbReference type="PANTHER" id="PTHR38449:SF1">
    <property type="entry name" value="REGULATORY PROTEIN SSL2874-RELATED"/>
    <property type="match status" value="1"/>
</dbReference>
<gene>
    <name evidence="1" type="ORF">B9L23_07460</name>
</gene>
<reference evidence="1 2" key="1">
    <citation type="submission" date="2017-04" db="EMBL/GenBank/DDBJ databases">
        <title>The genome sequence of Parageobacillus galactosidasius DSM 18751.</title>
        <authorList>
            <person name="Ramaloko W.T."/>
            <person name="Koen N."/>
            <person name="Polliack S."/>
            <person name="Aliyu H."/>
            <person name="Lebre P."/>
            <person name="Mohr T."/>
            <person name="Oswald F."/>
            <person name="Zwick M."/>
            <person name="Neumann A."/>
            <person name="Syldatk C."/>
            <person name="Cowan D."/>
            <person name="De Maayer P."/>
        </authorList>
    </citation>
    <scope>NUCLEOTIDE SEQUENCE [LARGE SCALE GENOMIC DNA]</scope>
    <source>
        <strain evidence="1 2">DSM 18751</strain>
    </source>
</reference>
<protein>
    <recommendedName>
        <fullName evidence="3">Regulatory protein</fullName>
    </recommendedName>
</protein>
<organism evidence="1 2">
    <name type="scientific">Parageobacillus galactosidasius</name>
    <dbReference type="NCBI Taxonomy" id="883812"/>
    <lineage>
        <taxon>Bacteria</taxon>
        <taxon>Bacillati</taxon>
        <taxon>Bacillota</taxon>
        <taxon>Bacilli</taxon>
        <taxon>Bacillales</taxon>
        <taxon>Anoxybacillaceae</taxon>
        <taxon>Parageobacillus</taxon>
    </lineage>
</organism>
<keyword evidence="2" id="KW-1185">Reference proteome</keyword>
<dbReference type="AlphaFoldDB" id="A0A226QQ96"/>
<proteinExistence type="predicted"/>
<accession>A0A226QQ96</accession>